<dbReference type="SUPFAM" id="SSF161098">
    <property type="entry name" value="MetI-like"/>
    <property type="match status" value="1"/>
</dbReference>
<comment type="caution">
    <text evidence="9">The sequence shown here is derived from an EMBL/GenBank/DDBJ whole genome shotgun (WGS) entry which is preliminary data.</text>
</comment>
<protein>
    <submittedName>
        <fullName evidence="9">ABC transporter permease</fullName>
    </submittedName>
</protein>
<keyword evidence="10" id="KW-1185">Reference proteome</keyword>
<reference evidence="9 10" key="1">
    <citation type="submission" date="2017-09" db="EMBL/GenBank/DDBJ databases">
        <title>A multilocus sequence analysis scheme for characterization of bacteria in the genus Thioclava.</title>
        <authorList>
            <person name="Liu Y."/>
            <person name="Shao Z."/>
        </authorList>
    </citation>
    <scope>NUCLEOTIDE SEQUENCE [LARGE SCALE GENOMIC DNA]</scope>
    <source>
        <strain evidence="9 10">CAU 1312</strain>
    </source>
</reference>
<evidence type="ECO:0000256" key="2">
    <source>
        <dbReference type="ARBA" id="ARBA00022448"/>
    </source>
</evidence>
<evidence type="ECO:0000256" key="5">
    <source>
        <dbReference type="ARBA" id="ARBA00022989"/>
    </source>
</evidence>
<keyword evidence="5 7" id="KW-1133">Transmembrane helix</keyword>
<dbReference type="RefSeq" id="WP_096432677.1">
    <property type="nucleotide sequence ID" value="NZ_NTJD01000004.1"/>
</dbReference>
<feature type="transmembrane region" description="Helical" evidence="7">
    <location>
        <begin position="248"/>
        <end position="276"/>
    </location>
</feature>
<organism evidence="9 10">
    <name type="scientific">Pseudothioclava arenosa</name>
    <dbReference type="NCBI Taxonomy" id="1795308"/>
    <lineage>
        <taxon>Bacteria</taxon>
        <taxon>Pseudomonadati</taxon>
        <taxon>Pseudomonadota</taxon>
        <taxon>Alphaproteobacteria</taxon>
        <taxon>Rhodobacterales</taxon>
        <taxon>Paracoccaceae</taxon>
        <taxon>Pseudothioclava</taxon>
    </lineage>
</organism>
<evidence type="ECO:0000256" key="4">
    <source>
        <dbReference type="ARBA" id="ARBA00022692"/>
    </source>
</evidence>
<dbReference type="AlphaFoldDB" id="A0A2A4CQY7"/>
<dbReference type="EMBL" id="NTJD01000004">
    <property type="protein sequence ID" value="PCD76897.1"/>
    <property type="molecule type" value="Genomic_DNA"/>
</dbReference>
<evidence type="ECO:0000256" key="3">
    <source>
        <dbReference type="ARBA" id="ARBA00022475"/>
    </source>
</evidence>
<proteinExistence type="inferred from homology"/>
<sequence>MGGGADSTGCDGSPPRGGLFAAPVASRPARKPWPALSLRSRADVLRGAASLAALVGLWALASHFVGDPLRAPGPGLVLPRLWDGIVGGAMLPDLRATLGRVALSFALAMGAGVALGLALGLWRRADRWFDPWLTVALNVPALVTIVLCYLWIGLNETAAIAAVALNKIPLVAVMLREGVRVLDPGLSEMARVHRMGRMARLRHIILPQLAPHLMAAARSGISLIWKIVLVVEFLGRSNGIGFRLHLDFQMFDIAGVIAHALAFIAVMLCVEWLVLAPLSRRVAAWRQT</sequence>
<dbReference type="PANTHER" id="PTHR30151:SF38">
    <property type="entry name" value="ALIPHATIC SULFONATES TRANSPORT PERMEASE PROTEIN SSUC-RELATED"/>
    <property type="match status" value="1"/>
</dbReference>
<comment type="subcellular location">
    <subcellularLocation>
        <location evidence="1 7">Cell membrane</location>
        <topology evidence="1 7">Multi-pass membrane protein</topology>
    </subcellularLocation>
</comment>
<evidence type="ECO:0000313" key="9">
    <source>
        <dbReference type="EMBL" id="PCD76897.1"/>
    </source>
</evidence>
<comment type="similarity">
    <text evidence="7">Belongs to the binding-protein-dependent transport system permease family.</text>
</comment>
<dbReference type="Proteomes" id="UP000243507">
    <property type="component" value="Unassembled WGS sequence"/>
</dbReference>
<evidence type="ECO:0000256" key="6">
    <source>
        <dbReference type="ARBA" id="ARBA00023136"/>
    </source>
</evidence>
<evidence type="ECO:0000256" key="7">
    <source>
        <dbReference type="RuleBase" id="RU363032"/>
    </source>
</evidence>
<keyword evidence="2 7" id="KW-0813">Transport</keyword>
<keyword evidence="4 7" id="KW-0812">Transmembrane</keyword>
<name>A0A2A4CQY7_9RHOB</name>
<gene>
    <name evidence="9" type="ORF">CLN94_07335</name>
</gene>
<keyword evidence="6 7" id="KW-0472">Membrane</keyword>
<feature type="transmembrane region" description="Helical" evidence="7">
    <location>
        <begin position="132"/>
        <end position="152"/>
    </location>
</feature>
<dbReference type="Gene3D" id="1.10.3720.10">
    <property type="entry name" value="MetI-like"/>
    <property type="match status" value="1"/>
</dbReference>
<feature type="domain" description="ABC transmembrane type-1" evidence="8">
    <location>
        <begin position="94"/>
        <end position="274"/>
    </location>
</feature>
<dbReference type="GO" id="GO:0055085">
    <property type="term" value="P:transmembrane transport"/>
    <property type="evidence" value="ECO:0007669"/>
    <property type="project" value="InterPro"/>
</dbReference>
<dbReference type="GO" id="GO:0005886">
    <property type="term" value="C:plasma membrane"/>
    <property type="evidence" value="ECO:0007669"/>
    <property type="project" value="UniProtKB-SubCell"/>
</dbReference>
<evidence type="ECO:0000259" key="8">
    <source>
        <dbReference type="PROSITE" id="PS50928"/>
    </source>
</evidence>
<dbReference type="PROSITE" id="PS50928">
    <property type="entry name" value="ABC_TM1"/>
    <property type="match status" value="1"/>
</dbReference>
<feature type="transmembrane region" description="Helical" evidence="7">
    <location>
        <begin position="44"/>
        <end position="65"/>
    </location>
</feature>
<dbReference type="InterPro" id="IPR035906">
    <property type="entry name" value="MetI-like_sf"/>
</dbReference>
<dbReference type="InterPro" id="IPR000515">
    <property type="entry name" value="MetI-like"/>
</dbReference>
<evidence type="ECO:0000256" key="1">
    <source>
        <dbReference type="ARBA" id="ARBA00004651"/>
    </source>
</evidence>
<dbReference type="OrthoDB" id="8443696at2"/>
<dbReference type="PANTHER" id="PTHR30151">
    <property type="entry name" value="ALKANE SULFONATE ABC TRANSPORTER-RELATED, MEMBRANE SUBUNIT"/>
    <property type="match status" value="1"/>
</dbReference>
<dbReference type="Pfam" id="PF00528">
    <property type="entry name" value="BPD_transp_1"/>
    <property type="match status" value="1"/>
</dbReference>
<accession>A0A2A4CQY7</accession>
<keyword evidence="3" id="KW-1003">Cell membrane</keyword>
<dbReference type="CDD" id="cd06261">
    <property type="entry name" value="TM_PBP2"/>
    <property type="match status" value="1"/>
</dbReference>
<evidence type="ECO:0000313" key="10">
    <source>
        <dbReference type="Proteomes" id="UP000243507"/>
    </source>
</evidence>
<feature type="transmembrane region" description="Helical" evidence="7">
    <location>
        <begin position="101"/>
        <end position="120"/>
    </location>
</feature>